<dbReference type="GO" id="GO:0005886">
    <property type="term" value="C:plasma membrane"/>
    <property type="evidence" value="ECO:0007669"/>
    <property type="project" value="TreeGrafter"/>
</dbReference>
<dbReference type="EMBL" id="CAJNOL010002618">
    <property type="protein sequence ID" value="CAF1516693.1"/>
    <property type="molecule type" value="Genomic_DNA"/>
</dbReference>
<evidence type="ECO:0000256" key="2">
    <source>
        <dbReference type="ARBA" id="ARBA00022842"/>
    </source>
</evidence>
<protein>
    <submittedName>
        <fullName evidence="4">Uncharacterized protein</fullName>
    </submittedName>
</protein>
<evidence type="ECO:0000313" key="3">
    <source>
        <dbReference type="EMBL" id="CAF1234848.1"/>
    </source>
</evidence>
<dbReference type="GO" id="GO:0012505">
    <property type="term" value="C:endomembrane system"/>
    <property type="evidence" value="ECO:0007669"/>
    <property type="project" value="UniProtKB-SubCell"/>
</dbReference>
<accession>A0A815U9C5</accession>
<name>A0A815U9C5_9BILA</name>
<evidence type="ECO:0000256" key="1">
    <source>
        <dbReference type="ARBA" id="ARBA00004127"/>
    </source>
</evidence>
<reference evidence="4" key="1">
    <citation type="submission" date="2021-02" db="EMBL/GenBank/DDBJ databases">
        <authorList>
            <person name="Nowell W R."/>
        </authorList>
    </citation>
    <scope>NUCLEOTIDE SEQUENCE</scope>
</reference>
<keyword evidence="2" id="KW-0460">Magnesium</keyword>
<organism evidence="4 5">
    <name type="scientific">Rotaria sordida</name>
    <dbReference type="NCBI Taxonomy" id="392033"/>
    <lineage>
        <taxon>Eukaryota</taxon>
        <taxon>Metazoa</taxon>
        <taxon>Spiralia</taxon>
        <taxon>Gnathifera</taxon>
        <taxon>Rotifera</taxon>
        <taxon>Eurotatoria</taxon>
        <taxon>Bdelloidea</taxon>
        <taxon>Philodinida</taxon>
        <taxon>Philodinidae</taxon>
        <taxon>Rotaria</taxon>
    </lineage>
</organism>
<proteinExistence type="predicted"/>
<dbReference type="PANTHER" id="PTHR24093:SF369">
    <property type="entry name" value="CALCIUM-TRANSPORTING ATPASE"/>
    <property type="match status" value="1"/>
</dbReference>
<dbReference type="PANTHER" id="PTHR24093">
    <property type="entry name" value="CATION TRANSPORTING ATPASE"/>
    <property type="match status" value="1"/>
</dbReference>
<dbReference type="Gene3D" id="3.40.50.1000">
    <property type="entry name" value="HAD superfamily/HAD-like"/>
    <property type="match status" value="1"/>
</dbReference>
<keyword evidence="5" id="KW-1185">Reference proteome</keyword>
<dbReference type="AlphaFoldDB" id="A0A815U9C5"/>
<dbReference type="GO" id="GO:0005388">
    <property type="term" value="F:P-type calcium transporter activity"/>
    <property type="evidence" value="ECO:0007669"/>
    <property type="project" value="TreeGrafter"/>
</dbReference>
<evidence type="ECO:0000313" key="5">
    <source>
        <dbReference type="Proteomes" id="UP000663870"/>
    </source>
</evidence>
<dbReference type="EMBL" id="CAJNOH010001609">
    <property type="protein sequence ID" value="CAF1234848.1"/>
    <property type="molecule type" value="Genomic_DNA"/>
</dbReference>
<dbReference type="InterPro" id="IPR023214">
    <property type="entry name" value="HAD_sf"/>
</dbReference>
<evidence type="ECO:0000313" key="4">
    <source>
        <dbReference type="EMBL" id="CAF1516693.1"/>
    </source>
</evidence>
<dbReference type="Proteomes" id="UP000663870">
    <property type="component" value="Unassembled WGS sequence"/>
</dbReference>
<dbReference type="Proteomes" id="UP000663854">
    <property type="component" value="Unassembled WGS sequence"/>
</dbReference>
<comment type="caution">
    <text evidence="4">The sequence shown here is derived from an EMBL/GenBank/DDBJ whole genome shotgun (WGS) entry which is preliminary data.</text>
</comment>
<dbReference type="GO" id="GO:0051480">
    <property type="term" value="P:regulation of cytosolic calcium ion concentration"/>
    <property type="evidence" value="ECO:0007669"/>
    <property type="project" value="TreeGrafter"/>
</dbReference>
<gene>
    <name evidence="4" type="ORF">JXQ802_LOCUS41323</name>
    <name evidence="3" type="ORF">PYM288_LOCUS26573</name>
</gene>
<sequence length="105" mass="11843">MITEDNVNTARSIALKCGIISSNDDYLILEGKEFNQRIRSRPDGKAKTNFEKIFCVFLFLIEVEPNLRILARSSPQDKYVLVRGIMASKIKSTREVVTVAGFESS</sequence>
<comment type="subcellular location">
    <subcellularLocation>
        <location evidence="1">Endomembrane system</location>
        <topology evidence="1">Multi-pass membrane protein</topology>
    </subcellularLocation>
</comment>